<accession>A0ACC0X4B5</accession>
<reference evidence="2" key="1">
    <citation type="journal article" date="2023" name="G3 (Bethesda)">
        <title>Genome assembly and association tests identify interacting loci associated with vigor, precocity, and sex in interspecific pistachio rootstocks.</title>
        <authorList>
            <person name="Palmer W."/>
            <person name="Jacygrad E."/>
            <person name="Sagayaradj S."/>
            <person name="Cavanaugh K."/>
            <person name="Han R."/>
            <person name="Bertier L."/>
            <person name="Beede B."/>
            <person name="Kafkas S."/>
            <person name="Golino D."/>
            <person name="Preece J."/>
            <person name="Michelmore R."/>
        </authorList>
    </citation>
    <scope>NUCLEOTIDE SEQUENCE [LARGE SCALE GENOMIC DNA]</scope>
</reference>
<sequence>MRAYGENIIEKKIVQKILITCTEKYDSIISAIEESRDLEKFTPTELVGSLEAHEKRLNRRNENTIENAFPSKTNKWS</sequence>
<gene>
    <name evidence="1" type="ORF">Pint_33657</name>
</gene>
<dbReference type="EMBL" id="CM047749">
    <property type="protein sequence ID" value="KAJ0010486.1"/>
    <property type="molecule type" value="Genomic_DNA"/>
</dbReference>
<keyword evidence="2" id="KW-1185">Reference proteome</keyword>
<proteinExistence type="predicted"/>
<name>A0ACC0X4B5_9ROSI</name>
<evidence type="ECO:0000313" key="1">
    <source>
        <dbReference type="EMBL" id="KAJ0010486.1"/>
    </source>
</evidence>
<dbReference type="Proteomes" id="UP001163603">
    <property type="component" value="Chromosome 14"/>
</dbReference>
<organism evidence="1 2">
    <name type="scientific">Pistacia integerrima</name>
    <dbReference type="NCBI Taxonomy" id="434235"/>
    <lineage>
        <taxon>Eukaryota</taxon>
        <taxon>Viridiplantae</taxon>
        <taxon>Streptophyta</taxon>
        <taxon>Embryophyta</taxon>
        <taxon>Tracheophyta</taxon>
        <taxon>Spermatophyta</taxon>
        <taxon>Magnoliopsida</taxon>
        <taxon>eudicotyledons</taxon>
        <taxon>Gunneridae</taxon>
        <taxon>Pentapetalae</taxon>
        <taxon>rosids</taxon>
        <taxon>malvids</taxon>
        <taxon>Sapindales</taxon>
        <taxon>Anacardiaceae</taxon>
        <taxon>Pistacia</taxon>
    </lineage>
</organism>
<evidence type="ECO:0000313" key="2">
    <source>
        <dbReference type="Proteomes" id="UP001163603"/>
    </source>
</evidence>
<comment type="caution">
    <text evidence="1">The sequence shown here is derived from an EMBL/GenBank/DDBJ whole genome shotgun (WGS) entry which is preliminary data.</text>
</comment>
<protein>
    <submittedName>
        <fullName evidence="1">Uncharacterized protein</fullName>
    </submittedName>
</protein>